<sequence length="91" mass="10128">MEASRGEDMPLRYLEVALLSRVYEDEREMVEFHVALAAWVEGISIEAARVRVRAEAEEAYFVALAGSDAQSLPQRSRRHPVKGDGGSISHT</sequence>
<dbReference type="Proteomes" id="UP000613160">
    <property type="component" value="Unassembled WGS sequence"/>
</dbReference>
<dbReference type="EMBL" id="BMJJ01000009">
    <property type="protein sequence ID" value="GGD29110.1"/>
    <property type="molecule type" value="Genomic_DNA"/>
</dbReference>
<organism evidence="2 3">
    <name type="scientific">Aureimonas glaciei</name>
    <dbReference type="NCBI Taxonomy" id="1776957"/>
    <lineage>
        <taxon>Bacteria</taxon>
        <taxon>Pseudomonadati</taxon>
        <taxon>Pseudomonadota</taxon>
        <taxon>Alphaproteobacteria</taxon>
        <taxon>Hyphomicrobiales</taxon>
        <taxon>Aurantimonadaceae</taxon>
        <taxon>Aureimonas</taxon>
    </lineage>
</organism>
<comment type="caution">
    <text evidence="2">The sequence shown here is derived from an EMBL/GenBank/DDBJ whole genome shotgun (WGS) entry which is preliminary data.</text>
</comment>
<feature type="region of interest" description="Disordered" evidence="1">
    <location>
        <begin position="68"/>
        <end position="91"/>
    </location>
</feature>
<dbReference type="AlphaFoldDB" id="A0A916Y331"/>
<reference evidence="2" key="1">
    <citation type="journal article" date="2014" name="Int. J. Syst. Evol. Microbiol.">
        <title>Complete genome sequence of Corynebacterium casei LMG S-19264T (=DSM 44701T), isolated from a smear-ripened cheese.</title>
        <authorList>
            <consortium name="US DOE Joint Genome Institute (JGI-PGF)"/>
            <person name="Walter F."/>
            <person name="Albersmeier A."/>
            <person name="Kalinowski J."/>
            <person name="Ruckert C."/>
        </authorList>
    </citation>
    <scope>NUCLEOTIDE SEQUENCE</scope>
    <source>
        <strain evidence="2">CGMCC 1.15493</strain>
    </source>
</reference>
<accession>A0A916Y331</accession>
<name>A0A916Y331_9HYPH</name>
<reference evidence="2" key="2">
    <citation type="submission" date="2020-09" db="EMBL/GenBank/DDBJ databases">
        <authorList>
            <person name="Sun Q."/>
            <person name="Zhou Y."/>
        </authorList>
    </citation>
    <scope>NUCLEOTIDE SEQUENCE</scope>
    <source>
        <strain evidence="2">CGMCC 1.15493</strain>
    </source>
</reference>
<gene>
    <name evidence="2" type="ORF">GCM10011335_35310</name>
</gene>
<proteinExistence type="predicted"/>
<evidence type="ECO:0000313" key="2">
    <source>
        <dbReference type="EMBL" id="GGD29110.1"/>
    </source>
</evidence>
<protein>
    <submittedName>
        <fullName evidence="2">Uncharacterized protein</fullName>
    </submittedName>
</protein>
<evidence type="ECO:0000313" key="3">
    <source>
        <dbReference type="Proteomes" id="UP000613160"/>
    </source>
</evidence>
<keyword evidence="3" id="KW-1185">Reference proteome</keyword>
<evidence type="ECO:0000256" key="1">
    <source>
        <dbReference type="SAM" id="MobiDB-lite"/>
    </source>
</evidence>